<evidence type="ECO:0000259" key="2">
    <source>
        <dbReference type="PROSITE" id="PS50093"/>
    </source>
</evidence>
<keyword evidence="1" id="KW-0732">Signal</keyword>
<dbReference type="PROSITE" id="PS50093">
    <property type="entry name" value="PKD"/>
    <property type="match status" value="1"/>
</dbReference>
<dbReference type="InterPro" id="IPR035986">
    <property type="entry name" value="PKD_dom_sf"/>
</dbReference>
<feature type="signal peptide" evidence="1">
    <location>
        <begin position="1"/>
        <end position="20"/>
    </location>
</feature>
<organism evidence="3 4">
    <name type="scientific">Flammeovirga yaeyamensis</name>
    <dbReference type="NCBI Taxonomy" id="367791"/>
    <lineage>
        <taxon>Bacteria</taxon>
        <taxon>Pseudomonadati</taxon>
        <taxon>Bacteroidota</taxon>
        <taxon>Cytophagia</taxon>
        <taxon>Cytophagales</taxon>
        <taxon>Flammeovirgaceae</taxon>
        <taxon>Flammeovirga</taxon>
    </lineage>
</organism>
<dbReference type="InterPro" id="IPR000601">
    <property type="entry name" value="PKD_dom"/>
</dbReference>
<evidence type="ECO:0000313" key="4">
    <source>
        <dbReference type="Proteomes" id="UP000678679"/>
    </source>
</evidence>
<gene>
    <name evidence="3" type="ORF">KMW28_19275</name>
</gene>
<dbReference type="SUPFAM" id="SSF49299">
    <property type="entry name" value="PKD domain"/>
    <property type="match status" value="1"/>
</dbReference>
<dbReference type="Pfam" id="PF00801">
    <property type="entry name" value="PKD"/>
    <property type="match status" value="1"/>
</dbReference>
<dbReference type="InterPro" id="IPR013783">
    <property type="entry name" value="Ig-like_fold"/>
</dbReference>
<dbReference type="Gene3D" id="2.60.40.10">
    <property type="entry name" value="Immunoglobulins"/>
    <property type="match status" value="1"/>
</dbReference>
<evidence type="ECO:0000313" key="3">
    <source>
        <dbReference type="EMBL" id="QWG01759.1"/>
    </source>
</evidence>
<sequence>MKLKLLIRFTLVLGMMVFYGCRDNTDFTNPESPGEPLVTLFEAEKTGGTSVNFKFEGENIHLFKVLTGDFNAAGDEIAFESMDNERTYTYGNLGWGNHDIEPRLVAYGPRRADTTSVDLNFIIGEPTPEGVDITIGEPTAAGIVEFDLKGRNVWKYTFDFGDGNTDELINTNLAEQLTHRYGYSSEGTFDVKVVAHAAVESVEVTGTVVVTGFVHQIEFYADWGDDKTGNDFNSPFTIDKQVIKDQEGNYPGTWDKVFETADGNGTTSGYSNYQSRQISSYGIPTHTPGDDGTSRMTCGKDATEYYMAFRLYGNKVLEASGGYLDLTNQSEFRILAYADVANEQTTELGPHEVHCVLQSRGNNFARERDIEGVRDNEIVITKYINSNDSWEDLSFDFSDDSDEWVNADGSSTKPSERKDLDTVIIRFNRPGNATGDVNHRLFFDRFELLKSDGSSNFGSRP</sequence>
<keyword evidence="4" id="KW-1185">Reference proteome</keyword>
<feature type="domain" description="PKD" evidence="2">
    <location>
        <begin position="156"/>
        <end position="211"/>
    </location>
</feature>
<dbReference type="AlphaFoldDB" id="A0AAX1N2S0"/>
<dbReference type="KEGG" id="fya:KMW28_19275"/>
<reference evidence="3 4" key="1">
    <citation type="submission" date="2021-05" db="EMBL/GenBank/DDBJ databases">
        <title>Comparative genomic studies on the polysaccharide-degrading batcterial strains of the Flammeovirga genus.</title>
        <authorList>
            <person name="Zewei F."/>
            <person name="Zheng Z."/>
            <person name="Yu L."/>
            <person name="Ruyue G."/>
            <person name="Yanhong M."/>
            <person name="Yuanyuan C."/>
            <person name="Jingyan G."/>
            <person name="Wenjun H."/>
        </authorList>
    </citation>
    <scope>NUCLEOTIDE SEQUENCE [LARGE SCALE GENOMIC DNA]</scope>
    <source>
        <strain evidence="3 4">NBRC:100898</strain>
    </source>
</reference>
<dbReference type="RefSeq" id="WP_169665975.1">
    <property type="nucleotide sequence ID" value="NZ_CP076132.1"/>
</dbReference>
<feature type="chain" id="PRO_5043421291" description="PKD domain-containing protein" evidence="1">
    <location>
        <begin position="21"/>
        <end position="461"/>
    </location>
</feature>
<evidence type="ECO:0000256" key="1">
    <source>
        <dbReference type="SAM" id="SignalP"/>
    </source>
</evidence>
<proteinExistence type="predicted"/>
<protein>
    <recommendedName>
        <fullName evidence="2">PKD domain-containing protein</fullName>
    </recommendedName>
</protein>
<dbReference type="Proteomes" id="UP000678679">
    <property type="component" value="Chromosome 1"/>
</dbReference>
<name>A0AAX1N2S0_9BACT</name>
<dbReference type="PROSITE" id="PS51257">
    <property type="entry name" value="PROKAR_LIPOPROTEIN"/>
    <property type="match status" value="1"/>
</dbReference>
<accession>A0AAX1N2S0</accession>
<dbReference type="EMBL" id="CP076132">
    <property type="protein sequence ID" value="QWG01759.1"/>
    <property type="molecule type" value="Genomic_DNA"/>
</dbReference>